<reference evidence="3 4" key="1">
    <citation type="journal article" date="2019" name="Int. J. Syst. Evol. Microbiol.">
        <title>The Global Catalogue of Microorganisms (GCM) 10K type strain sequencing project: providing services to taxonomists for standard genome sequencing and annotation.</title>
        <authorList>
            <consortium name="The Broad Institute Genomics Platform"/>
            <consortium name="The Broad Institute Genome Sequencing Center for Infectious Disease"/>
            <person name="Wu L."/>
            <person name="Ma J."/>
        </authorList>
    </citation>
    <scope>NUCLEOTIDE SEQUENCE [LARGE SCALE GENOMIC DNA]</scope>
    <source>
        <strain evidence="3 4">JCM 13249</strain>
    </source>
</reference>
<feature type="compositionally biased region" description="Polar residues" evidence="1">
    <location>
        <begin position="90"/>
        <end position="101"/>
    </location>
</feature>
<feature type="compositionally biased region" description="Pro residues" evidence="1">
    <location>
        <begin position="110"/>
        <end position="123"/>
    </location>
</feature>
<evidence type="ECO:0000313" key="3">
    <source>
        <dbReference type="EMBL" id="GAA1758475.1"/>
    </source>
</evidence>
<keyword evidence="4" id="KW-1185">Reference proteome</keyword>
<evidence type="ECO:0000313" key="4">
    <source>
        <dbReference type="Proteomes" id="UP001500655"/>
    </source>
</evidence>
<feature type="transmembrane region" description="Helical" evidence="2">
    <location>
        <begin position="226"/>
        <end position="243"/>
    </location>
</feature>
<feature type="compositionally biased region" description="Low complexity" evidence="1">
    <location>
        <begin position="144"/>
        <end position="160"/>
    </location>
</feature>
<organism evidence="3 4">
    <name type="scientific">Luedemannella helvata</name>
    <dbReference type="NCBI Taxonomy" id="349315"/>
    <lineage>
        <taxon>Bacteria</taxon>
        <taxon>Bacillati</taxon>
        <taxon>Actinomycetota</taxon>
        <taxon>Actinomycetes</taxon>
        <taxon>Micromonosporales</taxon>
        <taxon>Micromonosporaceae</taxon>
        <taxon>Luedemannella</taxon>
    </lineage>
</organism>
<keyword evidence="2" id="KW-1133">Transmembrane helix</keyword>
<name>A0ABN2KK63_9ACTN</name>
<accession>A0ABN2KK63</accession>
<feature type="transmembrane region" description="Helical" evidence="2">
    <location>
        <begin position="255"/>
        <end position="281"/>
    </location>
</feature>
<feature type="region of interest" description="Disordered" evidence="1">
    <location>
        <begin position="1"/>
        <end position="190"/>
    </location>
</feature>
<evidence type="ECO:0000256" key="2">
    <source>
        <dbReference type="SAM" id="Phobius"/>
    </source>
</evidence>
<keyword evidence="2" id="KW-0472">Membrane</keyword>
<evidence type="ECO:0000256" key="1">
    <source>
        <dbReference type="SAM" id="MobiDB-lite"/>
    </source>
</evidence>
<proteinExistence type="predicted"/>
<comment type="caution">
    <text evidence="3">The sequence shown here is derived from an EMBL/GenBank/DDBJ whole genome shotgun (WGS) entry which is preliminary data.</text>
</comment>
<feature type="transmembrane region" description="Helical" evidence="2">
    <location>
        <begin position="301"/>
        <end position="318"/>
    </location>
</feature>
<keyword evidence="2" id="KW-0812">Transmembrane</keyword>
<sequence length="319" mass="31796">MDGRRSYPDDSDNRWYPGDRGTSGGYGSRGYDERGYDESDEFAPPRDGSGSYSGQSRARRAAPDPTGSPLFTPEEAARFQAAQAVASQATNSRPPATYPSNSGPIIGVPAGPPPAGLNPPAAPPGSGAPAGYGGSSSGYGGSPAGAPGSPAGYGDAPGSSAGFGGASGPSGPPAGFGAHIPTQPGPRTDLTAPHELVAADVTVSPSPVVAPIRPATETVYRARRPAVAIGLTVVAVVFGLLIFRGLMISAFGPTFILPGVLSGALALSALPLLVLGLYGLVTGAAHSAETHGFRLWAKPPLAYLLVGLVFVLGAALALG</sequence>
<feature type="compositionally biased region" description="Basic and acidic residues" evidence="1">
    <location>
        <begin position="1"/>
        <end position="13"/>
    </location>
</feature>
<dbReference type="Proteomes" id="UP001500655">
    <property type="component" value="Unassembled WGS sequence"/>
</dbReference>
<protein>
    <submittedName>
        <fullName evidence="3">Uncharacterized protein</fullName>
    </submittedName>
</protein>
<gene>
    <name evidence="3" type="ORF">GCM10009681_32130</name>
</gene>
<feature type="compositionally biased region" description="Low complexity" evidence="1">
    <location>
        <begin position="78"/>
        <end position="89"/>
    </location>
</feature>
<feature type="compositionally biased region" description="Gly residues" evidence="1">
    <location>
        <begin position="128"/>
        <end position="143"/>
    </location>
</feature>
<dbReference type="RefSeq" id="WP_344082307.1">
    <property type="nucleotide sequence ID" value="NZ_BAAALS010000014.1"/>
</dbReference>
<dbReference type="EMBL" id="BAAALS010000014">
    <property type="protein sequence ID" value="GAA1758475.1"/>
    <property type="molecule type" value="Genomic_DNA"/>
</dbReference>